<evidence type="ECO:0000313" key="1">
    <source>
        <dbReference type="EMBL" id="CAK9029904.1"/>
    </source>
</evidence>
<gene>
    <name evidence="1" type="ORF">SCF082_LOCUS18989</name>
</gene>
<organism evidence="1 2">
    <name type="scientific">Durusdinium trenchii</name>
    <dbReference type="NCBI Taxonomy" id="1381693"/>
    <lineage>
        <taxon>Eukaryota</taxon>
        <taxon>Sar</taxon>
        <taxon>Alveolata</taxon>
        <taxon>Dinophyceae</taxon>
        <taxon>Suessiales</taxon>
        <taxon>Symbiodiniaceae</taxon>
        <taxon>Durusdinium</taxon>
    </lineage>
</organism>
<name>A0ABP0KVC0_9DINO</name>
<dbReference type="EMBL" id="CAXAMM010012880">
    <property type="protein sequence ID" value="CAK9029904.1"/>
    <property type="molecule type" value="Genomic_DNA"/>
</dbReference>
<dbReference type="Proteomes" id="UP001642464">
    <property type="component" value="Unassembled WGS sequence"/>
</dbReference>
<evidence type="ECO:0000313" key="2">
    <source>
        <dbReference type="Proteomes" id="UP001642464"/>
    </source>
</evidence>
<proteinExistence type="predicted"/>
<comment type="caution">
    <text evidence="1">The sequence shown here is derived from an EMBL/GenBank/DDBJ whole genome shotgun (WGS) entry which is preliminary data.</text>
</comment>
<sequence length="190" mass="20677">MDGLHNGLRPQPLLGTWKAPGPFRPQILLKALRDRGVPRWTTWSSGASRATLALALAAVPHWRGTARRVAHHAVAPGAADWAAPVAVARSAAGEVELALGAVEQLVDGTRRLYGQILDEASQSWVPILLVESQGVWQNQDLSLSFSVEEMLGHDNLDAAAPSWPREVVQELSKWPLKGPGTVPRRSEQHY</sequence>
<accession>A0ABP0KVC0</accession>
<protein>
    <submittedName>
        <fullName evidence="1">PDZ domain-containing protein</fullName>
    </submittedName>
</protein>
<reference evidence="1 2" key="1">
    <citation type="submission" date="2024-02" db="EMBL/GenBank/DDBJ databases">
        <authorList>
            <person name="Chen Y."/>
            <person name="Shah S."/>
            <person name="Dougan E. K."/>
            <person name="Thang M."/>
            <person name="Chan C."/>
        </authorList>
    </citation>
    <scope>NUCLEOTIDE SEQUENCE [LARGE SCALE GENOMIC DNA]</scope>
</reference>
<keyword evidence="2" id="KW-1185">Reference proteome</keyword>